<feature type="compositionally biased region" description="Acidic residues" evidence="8">
    <location>
        <begin position="111"/>
        <end position="150"/>
    </location>
</feature>
<dbReference type="GO" id="GO:0032040">
    <property type="term" value="C:small-subunit processome"/>
    <property type="evidence" value="ECO:0007669"/>
    <property type="project" value="TreeGrafter"/>
</dbReference>
<evidence type="ECO:0000256" key="2">
    <source>
        <dbReference type="ARBA" id="ARBA00022517"/>
    </source>
</evidence>
<feature type="region of interest" description="Disordered" evidence="8">
    <location>
        <begin position="374"/>
        <end position="393"/>
    </location>
</feature>
<dbReference type="RefSeq" id="XP_031853681.1">
    <property type="nucleotide sequence ID" value="XM_031997790.1"/>
</dbReference>
<feature type="compositionally biased region" description="Basic and acidic residues" evidence="8">
    <location>
        <begin position="256"/>
        <end position="275"/>
    </location>
</feature>
<dbReference type="GO" id="GO:0005732">
    <property type="term" value="C:sno(s)RNA-containing ribonucleoprotein complex"/>
    <property type="evidence" value="ECO:0007669"/>
    <property type="project" value="UniProtKB-UniRule"/>
</dbReference>
<dbReference type="PANTHER" id="PTHR17039">
    <property type="entry name" value="U3 SMALL NUCLEOLAR RIBONUCLEOPROTEIN PROTEIN MPP10"/>
    <property type="match status" value="1"/>
</dbReference>
<feature type="compositionally biased region" description="Basic and acidic residues" evidence="8">
    <location>
        <begin position="600"/>
        <end position="609"/>
    </location>
</feature>
<feature type="region of interest" description="Disordered" evidence="8">
    <location>
        <begin position="104"/>
        <end position="225"/>
    </location>
</feature>
<evidence type="ECO:0000256" key="7">
    <source>
        <dbReference type="PIRNR" id="PIRNR017300"/>
    </source>
</evidence>
<feature type="compositionally biased region" description="Acidic residues" evidence="8">
    <location>
        <begin position="163"/>
        <end position="183"/>
    </location>
</feature>
<sequence length="660" mass="75554">MPVSKNRKTEKSIGDLELLEVLKSRPYDLLIPSETLKKQSLDSIKKSLDPIASHYSIFDEVHLEGLDVEQVWAQAQMIVEGVLDKVVAEEVPQLIDEGVVKRSSFKSAEMTESEEDDEEEDDDDQQISENDESEDGINSEEDSEQEENDDFELKKENVPHGEDDSDFDIDMEHDDYQESDMELESEKENDNDKDNSKTKDEIEEEESGEEGDEDNEAAKELNDDFFKLDAFQKQIEALEKDNEEDDEDIDYFADLSTKDHGKEEDDGLDALKYEDFFAPPKKKRAFNDKNRKKPDTRKSAKKPSTQKEEEFFGFDLDADEKEYEKAMGSIRKDLFEEEDDDEEENGNKTKEILSTLEQQQRDIRNQIEKFEQENVASKSWELSGEAKAKDRPANSLLEADLDFERSRKPAPVITQEITETLEDLIKKRIKKNDFDDIPRRLPDTLPEFRPSKLADVQETKSKKSLGELYEEDYLKQTDPDAYAAQQNEQLDAVHQEIVNMFTGLSRKLDSLSAWHYTPKAPTPSISIVAEAPAISMEDAQPTALSTDATLAPQEVFKASEAKMNNLEVIGRDGLPISRSEMSREDKKKLRRKIKARKSKVFKEKEEKQKSLAQKKGSKADVMETLKKANVTVIDKKGQKRDLSGKLKDTGKSIKPTELRL</sequence>
<dbReference type="AlphaFoldDB" id="A0A5E8BI58"/>
<comment type="similarity">
    <text evidence="6 7">Belongs to the MPP10 family.</text>
</comment>
<feature type="compositionally biased region" description="Basic and acidic residues" evidence="8">
    <location>
        <begin position="216"/>
        <end position="225"/>
    </location>
</feature>
<dbReference type="Pfam" id="PF04006">
    <property type="entry name" value="Mpp10"/>
    <property type="match status" value="1"/>
</dbReference>
<reference evidence="9 10" key="1">
    <citation type="submission" date="2019-09" db="EMBL/GenBank/DDBJ databases">
        <authorList>
            <person name="Brejova B."/>
        </authorList>
    </citation>
    <scope>NUCLEOTIDE SEQUENCE [LARGE SCALE GENOMIC DNA]</scope>
</reference>
<feature type="compositionally biased region" description="Acidic residues" evidence="8">
    <location>
        <begin position="335"/>
        <end position="344"/>
    </location>
</feature>
<proteinExistence type="inferred from homology"/>
<keyword evidence="10" id="KW-1185">Reference proteome</keyword>
<keyword evidence="3 7" id="KW-0698">rRNA processing</keyword>
<keyword evidence="4 7" id="KW-0539">Nucleus</keyword>
<dbReference type="PIRSF" id="PIRSF017300">
    <property type="entry name" value="snoRNP_Mpp10"/>
    <property type="match status" value="1"/>
</dbReference>
<dbReference type="GeneID" id="43581890"/>
<evidence type="ECO:0000256" key="3">
    <source>
        <dbReference type="ARBA" id="ARBA00022552"/>
    </source>
</evidence>
<feature type="region of interest" description="Disordered" evidence="8">
    <location>
        <begin position="636"/>
        <end position="660"/>
    </location>
</feature>
<comment type="function">
    <text evidence="7">Involved in nucleolar processing of pre-18S ribosomal RNA.</text>
</comment>
<comment type="subcellular location">
    <subcellularLocation>
        <location evidence="1 7">Nucleus</location>
        <location evidence="1 7">Nucleolus</location>
    </subcellularLocation>
</comment>
<keyword evidence="5 7" id="KW-0687">Ribonucleoprotein</keyword>
<dbReference type="OrthoDB" id="445326at2759"/>
<gene>
    <name evidence="9" type="ORF">SAPINGB_P003072</name>
</gene>
<evidence type="ECO:0000256" key="8">
    <source>
        <dbReference type="SAM" id="MobiDB-lite"/>
    </source>
</evidence>
<feature type="compositionally biased region" description="Basic and acidic residues" evidence="8">
    <location>
        <begin position="449"/>
        <end position="464"/>
    </location>
</feature>
<feature type="compositionally biased region" description="Acidic residues" evidence="8">
    <location>
        <begin position="201"/>
        <end position="215"/>
    </location>
</feature>
<evidence type="ECO:0000256" key="5">
    <source>
        <dbReference type="ARBA" id="ARBA00023274"/>
    </source>
</evidence>
<dbReference type="Proteomes" id="UP000398389">
    <property type="component" value="Unassembled WGS sequence"/>
</dbReference>
<feature type="region of interest" description="Disordered" evidence="8">
    <location>
        <begin position="237"/>
        <end position="316"/>
    </location>
</feature>
<feature type="compositionally biased region" description="Basic residues" evidence="8">
    <location>
        <begin position="280"/>
        <end position="301"/>
    </location>
</feature>
<feature type="region of interest" description="Disordered" evidence="8">
    <location>
        <begin position="436"/>
        <end position="464"/>
    </location>
</feature>
<feature type="region of interest" description="Disordered" evidence="8">
    <location>
        <begin position="579"/>
        <end position="619"/>
    </location>
</feature>
<dbReference type="InterPro" id="IPR012173">
    <property type="entry name" value="Mpp10"/>
</dbReference>
<feature type="compositionally biased region" description="Acidic residues" evidence="8">
    <location>
        <begin position="241"/>
        <end position="251"/>
    </location>
</feature>
<feature type="compositionally biased region" description="Basic and acidic residues" evidence="8">
    <location>
        <begin position="184"/>
        <end position="200"/>
    </location>
</feature>
<dbReference type="PANTHER" id="PTHR17039:SF0">
    <property type="entry name" value="U3 SMALL NUCLEOLAR RIBONUCLEOPROTEIN PROTEIN MPP10"/>
    <property type="match status" value="1"/>
</dbReference>
<dbReference type="GO" id="GO:0006364">
    <property type="term" value="P:rRNA processing"/>
    <property type="evidence" value="ECO:0007669"/>
    <property type="project" value="UniProtKB-KW"/>
</dbReference>
<dbReference type="EMBL" id="CABVLU010000002">
    <property type="protein sequence ID" value="VVT51366.1"/>
    <property type="molecule type" value="Genomic_DNA"/>
</dbReference>
<name>A0A5E8BI58_9ASCO</name>
<protein>
    <recommendedName>
        <fullName evidence="7">U3 small nucleolar ribonucleoprotein protein MPP10</fullName>
    </recommendedName>
</protein>
<feature type="compositionally biased region" description="Basic residues" evidence="8">
    <location>
        <begin position="588"/>
        <end position="599"/>
    </location>
</feature>
<evidence type="ECO:0000256" key="4">
    <source>
        <dbReference type="ARBA" id="ARBA00023242"/>
    </source>
</evidence>
<feature type="compositionally biased region" description="Basic and acidic residues" evidence="8">
    <location>
        <begin position="151"/>
        <end position="162"/>
    </location>
</feature>
<evidence type="ECO:0000313" key="10">
    <source>
        <dbReference type="Proteomes" id="UP000398389"/>
    </source>
</evidence>
<accession>A0A5E8BI58</accession>
<feature type="region of interest" description="Disordered" evidence="8">
    <location>
        <begin position="329"/>
        <end position="353"/>
    </location>
</feature>
<evidence type="ECO:0000256" key="6">
    <source>
        <dbReference type="ARBA" id="ARBA00029455"/>
    </source>
</evidence>
<evidence type="ECO:0000313" key="9">
    <source>
        <dbReference type="EMBL" id="VVT51366.1"/>
    </source>
</evidence>
<evidence type="ECO:0000256" key="1">
    <source>
        <dbReference type="ARBA" id="ARBA00004604"/>
    </source>
</evidence>
<dbReference type="GO" id="GO:0034457">
    <property type="term" value="C:Mpp10 complex"/>
    <property type="evidence" value="ECO:0007669"/>
    <property type="project" value="UniProtKB-UniRule"/>
</dbReference>
<keyword evidence="2 7" id="KW-0690">Ribosome biogenesis</keyword>
<organism evidence="9 10">
    <name type="scientific">Magnusiomyces paraingens</name>
    <dbReference type="NCBI Taxonomy" id="2606893"/>
    <lineage>
        <taxon>Eukaryota</taxon>
        <taxon>Fungi</taxon>
        <taxon>Dikarya</taxon>
        <taxon>Ascomycota</taxon>
        <taxon>Saccharomycotina</taxon>
        <taxon>Dipodascomycetes</taxon>
        <taxon>Dipodascales</taxon>
        <taxon>Dipodascaceae</taxon>
        <taxon>Magnusiomyces</taxon>
    </lineage>
</organism>